<feature type="compositionally biased region" description="Basic and acidic residues" evidence="1">
    <location>
        <begin position="362"/>
        <end position="372"/>
    </location>
</feature>
<organism evidence="2 3">
    <name type="scientific">Lentinus tigrinus ALCF2SS1-6</name>
    <dbReference type="NCBI Taxonomy" id="1328759"/>
    <lineage>
        <taxon>Eukaryota</taxon>
        <taxon>Fungi</taxon>
        <taxon>Dikarya</taxon>
        <taxon>Basidiomycota</taxon>
        <taxon>Agaricomycotina</taxon>
        <taxon>Agaricomycetes</taxon>
        <taxon>Polyporales</taxon>
        <taxon>Polyporaceae</taxon>
        <taxon>Lentinus</taxon>
    </lineage>
</organism>
<feature type="compositionally biased region" description="Basic and acidic residues" evidence="1">
    <location>
        <begin position="382"/>
        <end position="398"/>
    </location>
</feature>
<dbReference type="Proteomes" id="UP000313359">
    <property type="component" value="Unassembled WGS sequence"/>
</dbReference>
<dbReference type="EMBL" id="ML122258">
    <property type="protein sequence ID" value="RPD62610.1"/>
    <property type="molecule type" value="Genomic_DNA"/>
</dbReference>
<reference evidence="2" key="1">
    <citation type="journal article" date="2018" name="Genome Biol. Evol.">
        <title>Genomics and development of Lentinus tigrinus, a white-rot wood-decaying mushroom with dimorphic fruiting bodies.</title>
        <authorList>
            <person name="Wu B."/>
            <person name="Xu Z."/>
            <person name="Knudson A."/>
            <person name="Carlson A."/>
            <person name="Chen N."/>
            <person name="Kovaka S."/>
            <person name="LaButti K."/>
            <person name="Lipzen A."/>
            <person name="Pennachio C."/>
            <person name="Riley R."/>
            <person name="Schakwitz W."/>
            <person name="Umezawa K."/>
            <person name="Ohm R.A."/>
            <person name="Grigoriev I.V."/>
            <person name="Nagy L.G."/>
            <person name="Gibbons J."/>
            <person name="Hibbett D."/>
        </authorList>
    </citation>
    <scope>NUCLEOTIDE SEQUENCE [LARGE SCALE GENOMIC DNA]</scope>
    <source>
        <strain evidence="2">ALCF2SS1-6</strain>
    </source>
</reference>
<dbReference type="OrthoDB" id="2386201at2759"/>
<feature type="compositionally biased region" description="Gly residues" evidence="1">
    <location>
        <begin position="547"/>
        <end position="565"/>
    </location>
</feature>
<name>A0A5C2SFV4_9APHY</name>
<feature type="compositionally biased region" description="Basic and acidic residues" evidence="1">
    <location>
        <begin position="98"/>
        <end position="113"/>
    </location>
</feature>
<dbReference type="PANTHER" id="PTHR28122:SF1">
    <property type="entry name" value="E3 UBIQUITIN-PROTEIN LIGASE SUBSTRATE RECEPTOR MMS22"/>
    <property type="match status" value="1"/>
</dbReference>
<sequence length="1719" mass="192742">HALEQAQEAERARYSLRRRNAWQLKPYEFDKLMYKRQMRANPEAIVKVVSPPRAPRRRSRSAGARDGKSSDTEEYQAGEDEDMDDEETQARRRHKGKERAVDGDVEGENERETPSWLKNVFQEFSSSDGEDDQILADIRAAKKLEKERRRKRPKPFPMRKKDFQPEGSPAKSMHKSPTPPRDPSPVLARPRPRPRPRHRTAEQPLPLPSTDQNGRGEGEEDSLAPAPTWRRRRSVTFSSPARKSLSPPRFSAEQPDDDFMAPWDNHFHMYDDEFARAQSPYHLTQFEDTDEPMSQAGSEIRHPPTTPLEIIDITSDSGDDNQSSPSRVSSSSPSPSASGSYDVKSRVDMRALKHMMPMSMIKKLDKRADPRRKTTARASVSVERDSDEDRPLRPGESRKRIRRTLSSRSIEIRGDSESSDVEMPHSPGVADAPALDLAAQESSDETGLSSSEESVIEPIGYQPRPRYRPYLDVGGGGTPSEGSTSSSERSDYDDVGRGLSPARAPRKQRVLRNGEAEVDNSVDRMLSRTVYDKPPVKRRRRRHGARRGGGGGGTGGGGHSGGGRGGLHRSREGAGEGRRGGGGGGGSRSGGIRFTTSSAKRYGAGRQTLLPFRPLATPPDEEDSDVELIEPPPARPHNEVQFAGDEAVKAKQRAAKLKSKPAGLYVFSAGNTHLLGGRAHAEHITVDQEVAVSRGPVLHDNQSSSSKSKSKSKFHRQGTRRMQTSTLTQLWGTDEQYEDDGFVVPDAPPAARVPPSSSQQERDVQLLRHVTVDLDVHPLPAGIAFPNTTYLGHGWLHELVNLLPGTHDAPSPPSCSVFDCYLHPDMSIADFSACMDGISDRIRNLMLGGAGPADHEACHQWQTIFHALSQHVSWLLANAQHGGHVALVADVESFARRLGSLLEEPIEILPDDETPDPLMLQALWFVLEVSVRLAVDRIRRLELPDTLVVAASLKALVTKLWDFTFGAAAAPLDLTREKLAEPSIVQQISELWVCVLNLANDETFQTSFLPQGVTFWTTYLQVLQAQGLQEGLQTDLKRQEAIWKSIFTICALSQFSIHGNSSMTPRLPPSWQTIVAILERAPLSKDEKADELRTRRVIHKRDEYVRVLVCRCLWLNLKWHWRLDVDDAPLVINRLIDVFKSRRFASLADEQSDFPAFLRHYNLALLKAKNRSDTAFTLFLKMVVRAADDVRKHHPQFAESKTVPPALKKILSLVVPVGSVPFVKAKPPTNHELSMLYNRFSAISVAIYLEPTEANLKYRLSTARRYVNFKDADDETRRACIRGSMHLAILLRHLGLPLTDILAWLEEMTNVLIDEYQASDASKGQPGEPRLKSGTVLSIQLLLGSIRRILEVSSMDPEQKKHKYPDPALLQGAWVHRVFSTATNLSTIPSTGEEIRRLVQAFLDARSRVMPKPRRPYPQGVLEDSQESQDYGCFQIDFDDPELQAALGETAEQQENREKDKIVCEIIDKHISHAIYRLVCKHFADPVYQQAKELSFQKADAWVDCWVGCANVVVQNEVKAWSFYLSFGSQSWESIVEPDWRRRVGLRFMYMVLQLDPPAYTNYMDAFVDVLFASLVTPNVTIEHEYASLLFSIDRQHHPLFQELPLGDLGDDGDWHMKKHEFIEKRLAILDVMLKNLANGLNAEARGNGTSTESNVYITSVTMLLTTMKDICERYTPNTQARASYVALCKQISDIVSRYPAVSDHRRLTTLVAWLRSVS</sequence>
<feature type="compositionally biased region" description="Low complexity" evidence="1">
    <location>
        <begin position="323"/>
        <end position="340"/>
    </location>
</feature>
<feature type="compositionally biased region" description="Basic and acidic residues" evidence="1">
    <location>
        <begin position="521"/>
        <end position="535"/>
    </location>
</feature>
<evidence type="ECO:0000256" key="1">
    <source>
        <dbReference type="SAM" id="MobiDB-lite"/>
    </source>
</evidence>
<evidence type="ECO:0000313" key="2">
    <source>
        <dbReference type="EMBL" id="RPD62610.1"/>
    </source>
</evidence>
<dbReference type="GO" id="GO:0005634">
    <property type="term" value="C:nucleus"/>
    <property type="evidence" value="ECO:0007669"/>
    <property type="project" value="InterPro"/>
</dbReference>
<evidence type="ECO:0008006" key="4">
    <source>
        <dbReference type="Google" id="ProtNLM"/>
    </source>
</evidence>
<dbReference type="InterPro" id="IPR019021">
    <property type="entry name" value="Mms22"/>
</dbReference>
<feature type="compositionally biased region" description="Basic residues" evidence="1">
    <location>
        <begin position="536"/>
        <end position="546"/>
    </location>
</feature>
<keyword evidence="3" id="KW-1185">Reference proteome</keyword>
<dbReference type="GO" id="GO:0035361">
    <property type="term" value="C:Cul8-RING ubiquitin ligase complex"/>
    <property type="evidence" value="ECO:0007669"/>
    <property type="project" value="TreeGrafter"/>
</dbReference>
<protein>
    <recommendedName>
        <fullName evidence="4">Mus7/MMS22 family-domain-containing protein</fullName>
    </recommendedName>
</protein>
<accession>A0A5C2SFV4</accession>
<evidence type="ECO:0000313" key="3">
    <source>
        <dbReference type="Proteomes" id="UP000313359"/>
    </source>
</evidence>
<dbReference type="PANTHER" id="PTHR28122">
    <property type="entry name" value="E3 UBIQUITIN-PROTEIN LIGASE SUBSTRATE RECEPTOR MMS22"/>
    <property type="match status" value="1"/>
</dbReference>
<proteinExistence type="predicted"/>
<dbReference type="Pfam" id="PF09462">
    <property type="entry name" value="Mus7"/>
    <property type="match status" value="1"/>
</dbReference>
<feature type="compositionally biased region" description="Gly residues" evidence="1">
    <location>
        <begin position="580"/>
        <end position="589"/>
    </location>
</feature>
<dbReference type="GO" id="GO:0000724">
    <property type="term" value="P:double-strand break repair via homologous recombination"/>
    <property type="evidence" value="ECO:0007669"/>
    <property type="project" value="TreeGrafter"/>
</dbReference>
<feature type="compositionally biased region" description="Acidic residues" evidence="1">
    <location>
        <begin position="72"/>
        <end position="87"/>
    </location>
</feature>
<feature type="non-terminal residue" evidence="2">
    <location>
        <position position="1"/>
    </location>
</feature>
<feature type="region of interest" description="Disordered" evidence="1">
    <location>
        <begin position="40"/>
        <end position="260"/>
    </location>
</feature>
<dbReference type="STRING" id="1328759.A0A5C2SFV4"/>
<feature type="compositionally biased region" description="Basic and acidic residues" evidence="1">
    <location>
        <begin position="569"/>
        <end position="579"/>
    </location>
</feature>
<gene>
    <name evidence="2" type="ORF">L227DRAFT_498312</name>
</gene>
<feature type="region of interest" description="Disordered" evidence="1">
    <location>
        <begin position="289"/>
        <end position="626"/>
    </location>
</feature>
<dbReference type="GO" id="GO:0031297">
    <property type="term" value="P:replication fork processing"/>
    <property type="evidence" value="ECO:0007669"/>
    <property type="project" value="InterPro"/>
</dbReference>
<feature type="compositionally biased region" description="Basic residues" evidence="1">
    <location>
        <begin position="708"/>
        <end position="719"/>
    </location>
</feature>
<feature type="compositionally biased region" description="Basic residues" evidence="1">
    <location>
        <begin position="148"/>
        <end position="158"/>
    </location>
</feature>
<feature type="region of interest" description="Disordered" evidence="1">
    <location>
        <begin position="696"/>
        <end position="723"/>
    </location>
</feature>